<dbReference type="Gene3D" id="3.30.565.10">
    <property type="entry name" value="Histidine kinase-like ATPase, C-terminal domain"/>
    <property type="match status" value="1"/>
</dbReference>
<evidence type="ECO:0000313" key="4">
    <source>
        <dbReference type="Proteomes" id="UP000305778"/>
    </source>
</evidence>
<keyword evidence="1" id="KW-0808">Transferase</keyword>
<dbReference type="CDD" id="cd16936">
    <property type="entry name" value="HATPase_RsbW-like"/>
    <property type="match status" value="1"/>
</dbReference>
<dbReference type="InterPro" id="IPR003594">
    <property type="entry name" value="HATPase_dom"/>
</dbReference>
<evidence type="ECO:0000313" key="3">
    <source>
        <dbReference type="EMBL" id="TJZ99375.1"/>
    </source>
</evidence>
<dbReference type="PANTHER" id="PTHR35526:SF3">
    <property type="entry name" value="ANTI-SIGMA-F FACTOR RSBW"/>
    <property type="match status" value="1"/>
</dbReference>
<name>A0A4U0RTE1_9ACTN</name>
<evidence type="ECO:0000259" key="2">
    <source>
        <dbReference type="Pfam" id="PF13581"/>
    </source>
</evidence>
<dbReference type="RefSeq" id="WP_136730005.1">
    <property type="nucleotide sequence ID" value="NZ_SUMC01000109.1"/>
</dbReference>
<protein>
    <submittedName>
        <fullName evidence="3">ATP-binding protein</fullName>
    </submittedName>
</protein>
<dbReference type="EMBL" id="SUMC01000109">
    <property type="protein sequence ID" value="TJZ99375.1"/>
    <property type="molecule type" value="Genomic_DNA"/>
</dbReference>
<gene>
    <name evidence="3" type="ORF">FCI23_46055</name>
</gene>
<keyword evidence="1" id="KW-0723">Serine/threonine-protein kinase</keyword>
<organism evidence="3 4">
    <name type="scientific">Actinacidiphila oryziradicis</name>
    <dbReference type="NCBI Taxonomy" id="2571141"/>
    <lineage>
        <taxon>Bacteria</taxon>
        <taxon>Bacillati</taxon>
        <taxon>Actinomycetota</taxon>
        <taxon>Actinomycetes</taxon>
        <taxon>Kitasatosporales</taxon>
        <taxon>Streptomycetaceae</taxon>
        <taxon>Actinacidiphila</taxon>
    </lineage>
</organism>
<keyword evidence="1" id="KW-0418">Kinase</keyword>
<dbReference type="GO" id="GO:0004674">
    <property type="term" value="F:protein serine/threonine kinase activity"/>
    <property type="evidence" value="ECO:0007669"/>
    <property type="project" value="UniProtKB-KW"/>
</dbReference>
<dbReference type="Pfam" id="PF13581">
    <property type="entry name" value="HATPase_c_2"/>
    <property type="match status" value="1"/>
</dbReference>
<dbReference type="OrthoDB" id="4251531at2"/>
<dbReference type="GO" id="GO:0005524">
    <property type="term" value="F:ATP binding"/>
    <property type="evidence" value="ECO:0007669"/>
    <property type="project" value="UniProtKB-KW"/>
</dbReference>
<dbReference type="InterPro" id="IPR050267">
    <property type="entry name" value="Anti-sigma-factor_SerPK"/>
</dbReference>
<sequence>MTQQVGRTFQFAISDQAPQRARRAVRNAVLAWEYGEELADVAELLTSEVITNATQHAAGTAECVVRVRVNDGLLTVGVYDCAGGAPRVKHPASDAECGRGLGIVAALVADWGIRPDGGGKEVFFALRVPPIPRRVYERELAGTAGER</sequence>
<dbReference type="SUPFAM" id="SSF55874">
    <property type="entry name" value="ATPase domain of HSP90 chaperone/DNA topoisomerase II/histidine kinase"/>
    <property type="match status" value="1"/>
</dbReference>
<keyword evidence="4" id="KW-1185">Reference proteome</keyword>
<feature type="domain" description="Histidine kinase/HSP90-like ATPase" evidence="2">
    <location>
        <begin position="19"/>
        <end position="122"/>
    </location>
</feature>
<dbReference type="Proteomes" id="UP000305778">
    <property type="component" value="Unassembled WGS sequence"/>
</dbReference>
<dbReference type="AlphaFoldDB" id="A0A4U0RTE1"/>
<accession>A0A4U0RTE1</accession>
<dbReference type="InterPro" id="IPR036890">
    <property type="entry name" value="HATPase_C_sf"/>
</dbReference>
<dbReference type="PANTHER" id="PTHR35526">
    <property type="entry name" value="ANTI-SIGMA-F FACTOR RSBW-RELATED"/>
    <property type="match status" value="1"/>
</dbReference>
<comment type="caution">
    <text evidence="3">The sequence shown here is derived from an EMBL/GenBank/DDBJ whole genome shotgun (WGS) entry which is preliminary data.</text>
</comment>
<keyword evidence="3" id="KW-0547">Nucleotide-binding</keyword>
<proteinExistence type="predicted"/>
<reference evidence="3 4" key="1">
    <citation type="submission" date="2019-04" db="EMBL/GenBank/DDBJ databases">
        <title>Streptomyces oryziradicis sp. nov., a novel actinomycete isolated from rhizosphere soil of rice (Oryza sativa L.).</title>
        <authorList>
            <person name="Li C."/>
        </authorList>
    </citation>
    <scope>NUCLEOTIDE SEQUENCE [LARGE SCALE GENOMIC DNA]</scope>
    <source>
        <strain evidence="3 4">NEAU-C40</strain>
    </source>
</reference>
<evidence type="ECO:0000256" key="1">
    <source>
        <dbReference type="ARBA" id="ARBA00022527"/>
    </source>
</evidence>
<keyword evidence="3" id="KW-0067">ATP-binding</keyword>